<evidence type="ECO:0000256" key="1">
    <source>
        <dbReference type="ARBA" id="ARBA00022490"/>
    </source>
</evidence>
<evidence type="ECO:0000256" key="6">
    <source>
        <dbReference type="ARBA" id="ARBA00023239"/>
    </source>
</evidence>
<dbReference type="InterPro" id="IPR003190">
    <property type="entry name" value="Asp_decarbox"/>
</dbReference>
<dbReference type="PIRSF" id="PIRSF006246">
    <property type="entry name" value="Asp_decarbox"/>
    <property type="match status" value="1"/>
</dbReference>
<dbReference type="NCBIfam" id="TIGR00223">
    <property type="entry name" value="panD"/>
    <property type="match status" value="1"/>
</dbReference>
<keyword evidence="6" id="KW-0456">Lyase</keyword>
<keyword evidence="4" id="KW-0068">Autocatalytic cleavage</keyword>
<keyword evidence="3" id="KW-0210">Decarboxylase</keyword>
<dbReference type="Gene3D" id="2.40.40.20">
    <property type="match status" value="1"/>
</dbReference>
<keyword evidence="7" id="KW-0704">Schiff base</keyword>
<gene>
    <name evidence="9" type="ORF">S01H1_46515</name>
</gene>
<evidence type="ECO:0000256" key="3">
    <source>
        <dbReference type="ARBA" id="ARBA00022793"/>
    </source>
</evidence>
<evidence type="ECO:0000256" key="4">
    <source>
        <dbReference type="ARBA" id="ARBA00022813"/>
    </source>
</evidence>
<reference evidence="9" key="1">
    <citation type="journal article" date="2014" name="Front. Microbiol.">
        <title>High frequency of phylogenetically diverse reductive dehalogenase-homologous genes in deep subseafloor sedimentary metagenomes.</title>
        <authorList>
            <person name="Kawai M."/>
            <person name="Futagami T."/>
            <person name="Toyoda A."/>
            <person name="Takaki Y."/>
            <person name="Nishi S."/>
            <person name="Hori S."/>
            <person name="Arai W."/>
            <person name="Tsubouchi T."/>
            <person name="Morono Y."/>
            <person name="Uchiyama I."/>
            <person name="Ito T."/>
            <person name="Fujiyama A."/>
            <person name="Inagaki F."/>
            <person name="Takami H."/>
        </authorList>
    </citation>
    <scope>NUCLEOTIDE SEQUENCE</scope>
    <source>
        <strain evidence="9">Expedition CK06-06</strain>
    </source>
</reference>
<evidence type="ECO:0008006" key="10">
    <source>
        <dbReference type="Google" id="ProtNLM"/>
    </source>
</evidence>
<accession>X0V7V8</accession>
<protein>
    <recommendedName>
        <fullName evidence="10">Aspartate 1-decarboxylase</fullName>
    </recommendedName>
</protein>
<evidence type="ECO:0000256" key="2">
    <source>
        <dbReference type="ARBA" id="ARBA00022655"/>
    </source>
</evidence>
<dbReference type="AlphaFoldDB" id="X0V7V8"/>
<keyword evidence="5" id="KW-0865">Zymogen</keyword>
<dbReference type="PANTHER" id="PTHR21012">
    <property type="entry name" value="ASPARTATE 1-DECARBOXYLASE"/>
    <property type="match status" value="1"/>
</dbReference>
<dbReference type="CDD" id="cd06919">
    <property type="entry name" value="Asp_decarbox"/>
    <property type="match status" value="1"/>
</dbReference>
<evidence type="ECO:0000313" key="9">
    <source>
        <dbReference type="EMBL" id="GAG08553.1"/>
    </source>
</evidence>
<feature type="non-terminal residue" evidence="9">
    <location>
        <position position="112"/>
    </location>
</feature>
<dbReference type="GO" id="GO:0004068">
    <property type="term" value="F:aspartate 1-decarboxylase activity"/>
    <property type="evidence" value="ECO:0007669"/>
    <property type="project" value="InterPro"/>
</dbReference>
<sequence length="112" mass="12309">MRSMLKGKIHRARVTDVCVDYEGSIGIDGLLLEAADILPYEKVHVLDINNGARFETYAVEAEKGSGEISLLGAAARLVSVGDKVIILAYDVVTEEEAQHWHPKLVYVDEKNA</sequence>
<dbReference type="PANTHER" id="PTHR21012:SF0">
    <property type="entry name" value="ASPARTATE 1-DECARBOXYLASE"/>
    <property type="match status" value="1"/>
</dbReference>
<dbReference type="HAMAP" id="MF_00446">
    <property type="entry name" value="PanD"/>
    <property type="match status" value="1"/>
</dbReference>
<dbReference type="Pfam" id="PF02261">
    <property type="entry name" value="Asp_decarbox"/>
    <property type="match status" value="1"/>
</dbReference>
<evidence type="ECO:0000256" key="7">
    <source>
        <dbReference type="ARBA" id="ARBA00023270"/>
    </source>
</evidence>
<evidence type="ECO:0000256" key="8">
    <source>
        <dbReference type="ARBA" id="ARBA00023317"/>
    </source>
</evidence>
<keyword evidence="1" id="KW-0963">Cytoplasm</keyword>
<name>X0V7V8_9ZZZZ</name>
<dbReference type="SUPFAM" id="SSF50692">
    <property type="entry name" value="ADC-like"/>
    <property type="match status" value="1"/>
</dbReference>
<dbReference type="GO" id="GO:0005829">
    <property type="term" value="C:cytosol"/>
    <property type="evidence" value="ECO:0007669"/>
    <property type="project" value="TreeGrafter"/>
</dbReference>
<dbReference type="GO" id="GO:0015940">
    <property type="term" value="P:pantothenate biosynthetic process"/>
    <property type="evidence" value="ECO:0007669"/>
    <property type="project" value="UniProtKB-KW"/>
</dbReference>
<dbReference type="EMBL" id="BARS01029787">
    <property type="protein sequence ID" value="GAG08553.1"/>
    <property type="molecule type" value="Genomic_DNA"/>
</dbReference>
<keyword evidence="2" id="KW-0566">Pantothenate biosynthesis</keyword>
<dbReference type="GO" id="GO:0006523">
    <property type="term" value="P:alanine biosynthetic process"/>
    <property type="evidence" value="ECO:0007669"/>
    <property type="project" value="InterPro"/>
</dbReference>
<organism evidence="9">
    <name type="scientific">marine sediment metagenome</name>
    <dbReference type="NCBI Taxonomy" id="412755"/>
    <lineage>
        <taxon>unclassified sequences</taxon>
        <taxon>metagenomes</taxon>
        <taxon>ecological metagenomes</taxon>
    </lineage>
</organism>
<comment type="caution">
    <text evidence="9">The sequence shown here is derived from an EMBL/GenBank/DDBJ whole genome shotgun (WGS) entry which is preliminary data.</text>
</comment>
<keyword evidence="8" id="KW-0670">Pyruvate</keyword>
<proteinExistence type="inferred from homology"/>
<dbReference type="InterPro" id="IPR009010">
    <property type="entry name" value="Asp_de-COase-like_dom_sf"/>
</dbReference>
<evidence type="ECO:0000256" key="5">
    <source>
        <dbReference type="ARBA" id="ARBA00023145"/>
    </source>
</evidence>